<dbReference type="PANTHER" id="PTHR31796:SF2">
    <property type="entry name" value="SUZ DOMAIN-CONTAINING PROTEIN 1"/>
    <property type="match status" value="1"/>
</dbReference>
<evidence type="ECO:0000256" key="1">
    <source>
        <dbReference type="ARBA" id="ARBA00007124"/>
    </source>
</evidence>
<evidence type="ECO:0000256" key="2">
    <source>
        <dbReference type="ARBA" id="ARBA00044802"/>
    </source>
</evidence>
<sequence length="170" mass="19029">MSSFQMKTPPDGELLDDWEEMADSGLLDKKLQSIKTRIPEETSSQDIQQTHFLFNGDGSMKPTLLGPPPQIKILKRPQHNGNSHQPGNHNHENSQGKPKLQVKTLQQKEAEYAEARLRILGEAVPTSTASPDLSLNKLQSRMENLRTEESCAVIRLPRGPDGTRGFNQHN</sequence>
<dbReference type="PROSITE" id="PS51938">
    <property type="entry name" value="SUZ_C"/>
    <property type="match status" value="1"/>
</dbReference>
<proteinExistence type="evidence at transcript level"/>
<evidence type="ECO:0000313" key="6">
    <source>
        <dbReference type="EMBL" id="SVE70240.1"/>
    </source>
</evidence>
<feature type="domain" description="SUZ" evidence="4">
    <location>
        <begin position="37"/>
        <end position="124"/>
    </location>
</feature>
<gene>
    <name evidence="6" type="primary">EOG090X0RU6</name>
</gene>
<feature type="region of interest" description="Disordered" evidence="3">
    <location>
        <begin position="54"/>
        <end position="104"/>
    </location>
</feature>
<feature type="domain" description="SUZ-C" evidence="5">
    <location>
        <begin position="133"/>
        <end position="170"/>
    </location>
</feature>
<reference evidence="6" key="1">
    <citation type="submission" date="2018-08" db="EMBL/GenBank/DDBJ databases">
        <authorList>
            <person name="Cornetti L."/>
        </authorList>
    </citation>
    <scope>NUCLEOTIDE SEQUENCE</scope>
    <source>
        <strain evidence="6">FI-BAL1-1</strain>
    </source>
</reference>
<dbReference type="InterPro" id="IPR024771">
    <property type="entry name" value="SUZ"/>
</dbReference>
<dbReference type="PROSITE" id="PS51673">
    <property type="entry name" value="SUZ"/>
    <property type="match status" value="1"/>
</dbReference>
<name>A0A4Y7LML7_9CRUS</name>
<organism evidence="6">
    <name type="scientific">Eubosmina coregoni</name>
    <dbReference type="NCBI Taxonomy" id="186181"/>
    <lineage>
        <taxon>Eukaryota</taxon>
        <taxon>Metazoa</taxon>
        <taxon>Ecdysozoa</taxon>
        <taxon>Arthropoda</taxon>
        <taxon>Crustacea</taxon>
        <taxon>Branchiopoda</taxon>
        <taxon>Diplostraca</taxon>
        <taxon>Cladocera</taxon>
        <taxon>Anomopoda</taxon>
        <taxon>Bosminidae</taxon>
        <taxon>Eubosmina</taxon>
    </lineage>
</organism>
<comment type="similarity">
    <text evidence="1">Belongs to the SZRD1 family.</text>
</comment>
<dbReference type="PANTHER" id="PTHR31796">
    <property type="entry name" value="SUZ DOMAIN-CONTAINING PROTEIN 1"/>
    <property type="match status" value="1"/>
</dbReference>
<accession>A0A4Y7LML7</accession>
<evidence type="ECO:0000259" key="5">
    <source>
        <dbReference type="PROSITE" id="PS51938"/>
    </source>
</evidence>
<dbReference type="InterPro" id="IPR024642">
    <property type="entry name" value="SUZ-C"/>
</dbReference>
<dbReference type="Pfam" id="PF12752">
    <property type="entry name" value="SUZ"/>
    <property type="match status" value="1"/>
</dbReference>
<evidence type="ECO:0000256" key="3">
    <source>
        <dbReference type="SAM" id="MobiDB-lite"/>
    </source>
</evidence>
<dbReference type="Pfam" id="PF12901">
    <property type="entry name" value="SUZ-C"/>
    <property type="match status" value="1"/>
</dbReference>
<feature type="compositionally biased region" description="Polar residues" evidence="3">
    <location>
        <begin position="79"/>
        <end position="88"/>
    </location>
</feature>
<dbReference type="InterPro" id="IPR039228">
    <property type="entry name" value="SZRD1"/>
</dbReference>
<protein>
    <recommendedName>
        <fullName evidence="2">SUZ RNA-binding domain-containing</fullName>
    </recommendedName>
</protein>
<evidence type="ECO:0000259" key="4">
    <source>
        <dbReference type="PROSITE" id="PS51673"/>
    </source>
</evidence>
<dbReference type="AlphaFoldDB" id="A0A4Y7LML7"/>
<dbReference type="EMBL" id="LR000621">
    <property type="protein sequence ID" value="SVE70240.1"/>
    <property type="molecule type" value="mRNA"/>
</dbReference>